<evidence type="ECO:0000313" key="2">
    <source>
        <dbReference type="Proteomes" id="UP000009282"/>
    </source>
</evidence>
<accession>G4QJ56</accession>
<reference evidence="1 2" key="1">
    <citation type="journal article" date="2011" name="J. Bacteriol.">
        <title>Complete genome sequence of seawater bacterium Glaciecola nitratireducens FR1064T.</title>
        <authorList>
            <person name="Bian F."/>
            <person name="Qin Q.L."/>
            <person name="Xie B.B."/>
            <person name="Shu Y.L."/>
            <person name="Zhang X.Y."/>
            <person name="Yu Y."/>
            <person name="Chen B."/>
            <person name="Chen X.L."/>
            <person name="Zhou B.C."/>
            <person name="Zhang Y.Z."/>
        </authorList>
    </citation>
    <scope>NUCLEOTIDE SEQUENCE [LARGE SCALE GENOMIC DNA]</scope>
    <source>
        <strain evidence="2">JCM 12485 / KCTC 12276 / FR1064</strain>
    </source>
</reference>
<dbReference type="KEGG" id="gni:GNIT_0780"/>
<keyword evidence="2" id="KW-1185">Reference proteome</keyword>
<protein>
    <submittedName>
        <fullName evidence="1">Uncharacterized protein</fullName>
    </submittedName>
</protein>
<evidence type="ECO:0000313" key="1">
    <source>
        <dbReference type="EMBL" id="AEP28924.1"/>
    </source>
</evidence>
<gene>
    <name evidence="1" type="ordered locus">GNIT_0780</name>
</gene>
<organism evidence="1 2">
    <name type="scientific">Glaciecola nitratireducens (strain JCM 12485 / KCTC 12276 / FR1064)</name>
    <dbReference type="NCBI Taxonomy" id="1085623"/>
    <lineage>
        <taxon>Bacteria</taxon>
        <taxon>Pseudomonadati</taxon>
        <taxon>Pseudomonadota</taxon>
        <taxon>Gammaproteobacteria</taxon>
        <taxon>Alteromonadales</taxon>
        <taxon>Alteromonadaceae</taxon>
        <taxon>Brumicola</taxon>
    </lineage>
</organism>
<name>G4QJ56_GLANF</name>
<dbReference type="STRING" id="1085623.GNIT_0780"/>
<dbReference type="Proteomes" id="UP000009282">
    <property type="component" value="Chromosome"/>
</dbReference>
<dbReference type="EMBL" id="CP003060">
    <property type="protein sequence ID" value="AEP28924.1"/>
    <property type="molecule type" value="Genomic_DNA"/>
</dbReference>
<proteinExistence type="predicted"/>
<dbReference type="HOGENOM" id="CLU_3356421_0_0_6"/>
<sequence>MQRAEAQVKRYFMFSIPIAKGSCGKTFKICYCRLPK</sequence>
<dbReference type="AlphaFoldDB" id="G4QJ56"/>